<dbReference type="Gene3D" id="3.30.1330.30">
    <property type="match status" value="1"/>
</dbReference>
<keyword evidence="1 4" id="KW-0489">Methyltransferase</keyword>
<dbReference type="AlphaFoldDB" id="A0A2D0NFG5"/>
<protein>
    <submittedName>
        <fullName evidence="4">23S rRNA (Guanosine(2251)-2'-O)-methyltransferase RlmB</fullName>
    </submittedName>
</protein>
<feature type="domain" description="RNA 2-O ribose methyltransferase substrate binding" evidence="3">
    <location>
        <begin position="1"/>
        <end position="75"/>
    </location>
</feature>
<dbReference type="GO" id="GO:0008173">
    <property type="term" value="F:RNA methyltransferase activity"/>
    <property type="evidence" value="ECO:0007669"/>
    <property type="project" value="InterPro"/>
</dbReference>
<dbReference type="Pfam" id="PF00588">
    <property type="entry name" value="SpoU_methylase"/>
    <property type="match status" value="1"/>
</dbReference>
<dbReference type="GO" id="GO:0003723">
    <property type="term" value="F:RNA binding"/>
    <property type="evidence" value="ECO:0007669"/>
    <property type="project" value="InterPro"/>
</dbReference>
<gene>
    <name evidence="4" type="ORF">CRP01_08260</name>
</gene>
<proteinExistence type="predicted"/>
<evidence type="ECO:0000256" key="1">
    <source>
        <dbReference type="ARBA" id="ARBA00022603"/>
    </source>
</evidence>
<dbReference type="Pfam" id="PF08032">
    <property type="entry name" value="SpoU_sub_bind"/>
    <property type="match status" value="1"/>
</dbReference>
<evidence type="ECO:0000256" key="2">
    <source>
        <dbReference type="ARBA" id="ARBA00022679"/>
    </source>
</evidence>
<dbReference type="NCBIfam" id="TIGR00186">
    <property type="entry name" value="rRNA_methyl_3"/>
    <property type="match status" value="1"/>
</dbReference>
<sequence length="241" mass="26404">MIFGRHPVVEAVRSGVNFDKLILQKGVRGDFEKEIRQLSREFDIPLQVAPKERLRKWTSANHQGIIGLQSLIPYHRLENILPLVYERSEMPLLVILDGVTDVRNLGAIARSAECVGAHALIIPQKGSALINGEAIKTSAGALNRIPVCRESSLVNVIELLQQSGVQVLVSDLQAEKYIYDLDMRGPVALVVGSEDTGISQGVADRADERFIIPQAGSTDSFNVSVAAGIMLYEALRQRLQG</sequence>
<dbReference type="InterPro" id="IPR004441">
    <property type="entry name" value="rRNA_MeTrfase_TrmH"/>
</dbReference>
<dbReference type="InterPro" id="IPR029026">
    <property type="entry name" value="tRNA_m1G_MTases_N"/>
</dbReference>
<dbReference type="GO" id="GO:0005829">
    <property type="term" value="C:cytosol"/>
    <property type="evidence" value="ECO:0007669"/>
    <property type="project" value="TreeGrafter"/>
</dbReference>
<evidence type="ECO:0000313" key="5">
    <source>
        <dbReference type="Proteomes" id="UP000223913"/>
    </source>
</evidence>
<organism evidence="4 5">
    <name type="scientific">Flavilitoribacter nigricans (strain ATCC 23147 / DSM 23189 / NBRC 102662 / NCIMB 1420 / SS-2)</name>
    <name type="common">Lewinella nigricans</name>
    <dbReference type="NCBI Taxonomy" id="1122177"/>
    <lineage>
        <taxon>Bacteria</taxon>
        <taxon>Pseudomonadati</taxon>
        <taxon>Bacteroidota</taxon>
        <taxon>Saprospiria</taxon>
        <taxon>Saprospirales</taxon>
        <taxon>Lewinellaceae</taxon>
        <taxon>Flavilitoribacter</taxon>
    </lineage>
</organism>
<comment type="caution">
    <text evidence="4">The sequence shown here is derived from an EMBL/GenBank/DDBJ whole genome shotgun (WGS) entry which is preliminary data.</text>
</comment>
<reference evidence="4 5" key="1">
    <citation type="submission" date="2017-10" db="EMBL/GenBank/DDBJ databases">
        <title>The draft genome sequence of Lewinella nigricans NBRC 102662.</title>
        <authorList>
            <person name="Wang K."/>
        </authorList>
    </citation>
    <scope>NUCLEOTIDE SEQUENCE [LARGE SCALE GENOMIC DNA]</scope>
    <source>
        <strain evidence="4 5">NBRC 102662</strain>
    </source>
</reference>
<dbReference type="SUPFAM" id="SSF55315">
    <property type="entry name" value="L30e-like"/>
    <property type="match status" value="1"/>
</dbReference>
<dbReference type="OrthoDB" id="9794400at2"/>
<dbReference type="InterPro" id="IPR029028">
    <property type="entry name" value="Alpha/beta_knot_MTases"/>
</dbReference>
<name>A0A2D0NFG5_FLAN2</name>
<evidence type="ECO:0000259" key="3">
    <source>
        <dbReference type="SMART" id="SM00967"/>
    </source>
</evidence>
<evidence type="ECO:0000313" key="4">
    <source>
        <dbReference type="EMBL" id="PHN07242.1"/>
    </source>
</evidence>
<dbReference type="PANTHER" id="PTHR46429:SF1">
    <property type="entry name" value="23S RRNA (GUANOSINE-2'-O-)-METHYLTRANSFERASE RLMB"/>
    <property type="match status" value="1"/>
</dbReference>
<dbReference type="InterPro" id="IPR013123">
    <property type="entry name" value="SpoU_subst-bd"/>
</dbReference>
<dbReference type="SUPFAM" id="SSF75217">
    <property type="entry name" value="alpha/beta knot"/>
    <property type="match status" value="1"/>
</dbReference>
<dbReference type="SMART" id="SM00967">
    <property type="entry name" value="SpoU_sub_bind"/>
    <property type="match status" value="1"/>
</dbReference>
<dbReference type="GO" id="GO:0032259">
    <property type="term" value="P:methylation"/>
    <property type="evidence" value="ECO:0007669"/>
    <property type="project" value="UniProtKB-KW"/>
</dbReference>
<keyword evidence="5" id="KW-1185">Reference proteome</keyword>
<dbReference type="CDD" id="cd18103">
    <property type="entry name" value="SpoU-like_RlmB"/>
    <property type="match status" value="1"/>
</dbReference>
<dbReference type="Proteomes" id="UP000223913">
    <property type="component" value="Unassembled WGS sequence"/>
</dbReference>
<dbReference type="EMBL" id="PDUD01000011">
    <property type="protein sequence ID" value="PHN07242.1"/>
    <property type="molecule type" value="Genomic_DNA"/>
</dbReference>
<dbReference type="InterPro" id="IPR029064">
    <property type="entry name" value="Ribosomal_eL30-like_sf"/>
</dbReference>
<dbReference type="PANTHER" id="PTHR46429">
    <property type="entry name" value="23S RRNA (GUANOSINE-2'-O-)-METHYLTRANSFERASE RLMB"/>
    <property type="match status" value="1"/>
</dbReference>
<dbReference type="InterPro" id="IPR001537">
    <property type="entry name" value="SpoU_MeTrfase"/>
</dbReference>
<dbReference type="GO" id="GO:0006396">
    <property type="term" value="P:RNA processing"/>
    <property type="evidence" value="ECO:0007669"/>
    <property type="project" value="InterPro"/>
</dbReference>
<dbReference type="Gene3D" id="3.40.1280.10">
    <property type="match status" value="1"/>
</dbReference>
<accession>A0A2D0NFG5</accession>
<keyword evidence="2 4" id="KW-0808">Transferase</keyword>